<dbReference type="PANTHER" id="PTHR43580:SF2">
    <property type="entry name" value="CYTOKINE-LIKE NUCLEAR FACTOR N-PAC"/>
    <property type="match status" value="1"/>
</dbReference>
<accession>A0ABV4V3U4</accession>
<dbReference type="SUPFAM" id="SSF51735">
    <property type="entry name" value="NAD(P)-binding Rossmann-fold domains"/>
    <property type="match status" value="1"/>
</dbReference>
<organism evidence="6 7">
    <name type="scientific">Paenibacillus oleatilyticus</name>
    <dbReference type="NCBI Taxonomy" id="2594886"/>
    <lineage>
        <taxon>Bacteria</taxon>
        <taxon>Bacillati</taxon>
        <taxon>Bacillota</taxon>
        <taxon>Bacilli</taxon>
        <taxon>Bacillales</taxon>
        <taxon>Paenibacillaceae</taxon>
        <taxon>Paenibacillus</taxon>
    </lineage>
</organism>
<dbReference type="InterPro" id="IPR006115">
    <property type="entry name" value="6PGDH_NADP-bd"/>
</dbReference>
<evidence type="ECO:0000259" key="5">
    <source>
        <dbReference type="Pfam" id="PF14833"/>
    </source>
</evidence>
<keyword evidence="7" id="KW-1185">Reference proteome</keyword>
<comment type="caution">
    <text evidence="6">The sequence shown here is derived from an EMBL/GenBank/DDBJ whole genome shotgun (WGS) entry which is preliminary data.</text>
</comment>
<evidence type="ECO:0000256" key="2">
    <source>
        <dbReference type="ARBA" id="ARBA00023002"/>
    </source>
</evidence>
<dbReference type="GO" id="GO:0016491">
    <property type="term" value="F:oxidoreductase activity"/>
    <property type="evidence" value="ECO:0007669"/>
    <property type="project" value="UniProtKB-KW"/>
</dbReference>
<protein>
    <submittedName>
        <fullName evidence="6">NAD(P)-dependent oxidoreductase</fullName>
        <ecNumber evidence="6">1.1.-.-</ecNumber>
    </submittedName>
</protein>
<dbReference type="InterPro" id="IPR008927">
    <property type="entry name" value="6-PGluconate_DH-like_C_sf"/>
</dbReference>
<evidence type="ECO:0000259" key="4">
    <source>
        <dbReference type="Pfam" id="PF03446"/>
    </source>
</evidence>
<dbReference type="EC" id="1.1.-.-" evidence="6"/>
<evidence type="ECO:0000256" key="3">
    <source>
        <dbReference type="ARBA" id="ARBA00023027"/>
    </source>
</evidence>
<comment type="similarity">
    <text evidence="1">Belongs to the HIBADH-related family.</text>
</comment>
<dbReference type="PIRSF" id="PIRSF000103">
    <property type="entry name" value="HIBADH"/>
    <property type="match status" value="1"/>
</dbReference>
<dbReference type="SUPFAM" id="SSF48179">
    <property type="entry name" value="6-phosphogluconate dehydrogenase C-terminal domain-like"/>
    <property type="match status" value="1"/>
</dbReference>
<dbReference type="PROSITE" id="PS00895">
    <property type="entry name" value="3_HYDROXYISOBUT_DH"/>
    <property type="match status" value="1"/>
</dbReference>
<dbReference type="Pfam" id="PF03446">
    <property type="entry name" value="NAD_binding_2"/>
    <property type="match status" value="1"/>
</dbReference>
<dbReference type="Pfam" id="PF14833">
    <property type="entry name" value="NAD_binding_11"/>
    <property type="match status" value="1"/>
</dbReference>
<dbReference type="InterPro" id="IPR013328">
    <property type="entry name" value="6PGD_dom2"/>
</dbReference>
<dbReference type="Gene3D" id="1.10.1040.10">
    <property type="entry name" value="N-(1-d-carboxylethyl)-l-norvaline Dehydrogenase, domain 2"/>
    <property type="match status" value="1"/>
</dbReference>
<evidence type="ECO:0000313" key="6">
    <source>
        <dbReference type="EMBL" id="MFB0843989.1"/>
    </source>
</evidence>
<dbReference type="InterPro" id="IPR029154">
    <property type="entry name" value="HIBADH-like_NADP-bd"/>
</dbReference>
<dbReference type="EMBL" id="JBHDLN010000008">
    <property type="protein sequence ID" value="MFB0843989.1"/>
    <property type="molecule type" value="Genomic_DNA"/>
</dbReference>
<gene>
    <name evidence="6" type="ORF">ACEU3E_17535</name>
</gene>
<feature type="domain" description="3-hydroxyisobutyrate dehydrogenase-like NAD-binding" evidence="5">
    <location>
        <begin position="166"/>
        <end position="284"/>
    </location>
</feature>
<proteinExistence type="inferred from homology"/>
<reference evidence="6 7" key="1">
    <citation type="submission" date="2024-09" db="EMBL/GenBank/DDBJ databases">
        <authorList>
            <person name="Makale K.P.P."/>
            <person name="Makhzoum A."/>
            <person name="Rantong G."/>
            <person name="Rahube T.O."/>
        </authorList>
    </citation>
    <scope>NUCLEOTIDE SEQUENCE [LARGE SCALE GENOMIC DNA]</scope>
    <source>
        <strain evidence="6 7">KM_D13</strain>
    </source>
</reference>
<feature type="domain" description="6-phosphogluconate dehydrogenase NADP-binding" evidence="4">
    <location>
        <begin position="2"/>
        <end position="161"/>
    </location>
</feature>
<dbReference type="InterPro" id="IPR051265">
    <property type="entry name" value="HIBADH-related_NP60_sf"/>
</dbReference>
<dbReference type="PANTHER" id="PTHR43580">
    <property type="entry name" value="OXIDOREDUCTASE GLYR1-RELATED"/>
    <property type="match status" value="1"/>
</dbReference>
<keyword evidence="3" id="KW-0520">NAD</keyword>
<dbReference type="InterPro" id="IPR036291">
    <property type="entry name" value="NAD(P)-bd_dom_sf"/>
</dbReference>
<name>A0ABV4V3U4_9BACL</name>
<dbReference type="RefSeq" id="WP_373953414.1">
    <property type="nucleotide sequence ID" value="NZ_JBHDLN010000008.1"/>
</dbReference>
<dbReference type="InterPro" id="IPR015815">
    <property type="entry name" value="HIBADH-related"/>
</dbReference>
<evidence type="ECO:0000313" key="7">
    <source>
        <dbReference type="Proteomes" id="UP001575622"/>
    </source>
</evidence>
<dbReference type="Proteomes" id="UP001575622">
    <property type="component" value="Unassembled WGS sequence"/>
</dbReference>
<sequence>MKVSFIGLGNMGFPMAQNLLKAGYELIIFNRTSEKAGPLMHQGARYAQTPLEAAKESDLVITMLSDDAALEEVVEGPNGILNGLPEKGIHISASTISVDLARKLSTAHAERKQYFVSATVLGRPDAAKAAKLRILLAGPEQARQRVMPVLAALGQEIFEIGDHGEEGNVVKIGVNFLIASMLEALSEAQLMVEKYGVEPARFMDVVNALFQSPVYRNYGAIMTEQRFEPAGFKMKLGLKDVELAIKAAQSVHAPLPLGQLIHNHFSVGMARGYGEMDWTALIRCLEHSSK</sequence>
<keyword evidence="2 6" id="KW-0560">Oxidoreductase</keyword>
<dbReference type="InterPro" id="IPR002204">
    <property type="entry name" value="3-OH-isobutyrate_DH-rel_CS"/>
</dbReference>
<dbReference type="Gene3D" id="3.40.50.720">
    <property type="entry name" value="NAD(P)-binding Rossmann-like Domain"/>
    <property type="match status" value="1"/>
</dbReference>
<evidence type="ECO:0000256" key="1">
    <source>
        <dbReference type="ARBA" id="ARBA00009080"/>
    </source>
</evidence>